<comment type="caution">
    <text evidence="3">The sequence shown here is derived from an EMBL/GenBank/DDBJ whole genome shotgun (WGS) entry which is preliminary data.</text>
</comment>
<accession>A0A5J4V2K0</accession>
<feature type="region of interest" description="Disordered" evidence="1">
    <location>
        <begin position="58"/>
        <end position="116"/>
    </location>
</feature>
<keyword evidence="2" id="KW-0732">Signal</keyword>
<evidence type="ECO:0000313" key="3">
    <source>
        <dbReference type="EMBL" id="KAA6377176.1"/>
    </source>
</evidence>
<gene>
    <name evidence="3" type="ORF">EZS28_027297</name>
</gene>
<sequence>MLPRFSLLSRFIFAISLCSNVGGADRLRNSKFLCLTLSVSSLEPLLVLVRRRLGSDSEEQRDDIRSEDSRGSDGLGRISKGLGRDSGTVNRRYFSPTWRMEQGTEEMDKQQEGDGSHILRTIPLRISLQRTANQSDPHQVRQLYRSIRFSKTKSRGNFSSGSEQNSQAMSTTENTNTDSTYSWNIKQDNRRTKQVKYPGRLFSNERSIHSPVSSVGDNTNTGLVRNRGKQTRGQVRGNRRGRGRGRTVERIFQIMQRRDLLDPPTNSEDQKSPDRLGEIRTEVNHNSILMARSNMVHVLTNRKQQIPYSWREFSVSETGKRDDEEEGHVTTRKNRGIPHGPRVDQGRKILTEFLDNINMTRETQKMIIEGQKFNTQKKYMQTMGVFEDWMKEKNYTVQDIMNQKIPFIHTEFMTWLIRTRKTKPSSVKHHASILNTMISLIFGTVQVSTTVQRLTTHAISNHQINNPRYGSTWDINQLFEYWRERPESYLLSNEELQTKLASLLMSLCFVGMEEMANIDLSVSIIDDYEQRAAVCIPPKQSVQTERDDVRKTEEPKVCPTETFFVCLTRLREHFQQSPTNFIHLFWTENWKRADQRYISTRLERLVQTLGVQNSTTNSIRHASSTELAVQGFDGRTINCFTHHTPDSKMNKKFYVFAVNKEQESIASALIKNHGRKQATQIVSKQRDDARVSDGDGLQQSPLGDDLKLSPQETLASPLSLPIISSKPIVEAESPNDHESAKAQKSQMQKDDQDIEPQEEAQNSSMTKDSDRATTAEAQK</sequence>
<feature type="signal peptide" evidence="2">
    <location>
        <begin position="1"/>
        <end position="23"/>
    </location>
</feature>
<dbReference type="AlphaFoldDB" id="A0A5J4V2K0"/>
<feature type="compositionally biased region" description="Basic and acidic residues" evidence="1">
    <location>
        <begin position="106"/>
        <end position="116"/>
    </location>
</feature>
<feature type="region of interest" description="Disordered" evidence="1">
    <location>
        <begin position="151"/>
        <end position="181"/>
    </location>
</feature>
<dbReference type="InterPro" id="IPR011010">
    <property type="entry name" value="DNA_brk_join_enz"/>
</dbReference>
<dbReference type="GO" id="GO:0003677">
    <property type="term" value="F:DNA binding"/>
    <property type="evidence" value="ECO:0007669"/>
    <property type="project" value="InterPro"/>
</dbReference>
<proteinExistence type="predicted"/>
<feature type="chain" id="PRO_5023808992" evidence="2">
    <location>
        <begin position="24"/>
        <end position="779"/>
    </location>
</feature>
<name>A0A5J4V2K0_9EUKA</name>
<feature type="region of interest" description="Disordered" evidence="1">
    <location>
        <begin position="672"/>
        <end position="779"/>
    </location>
</feature>
<feature type="compositionally biased region" description="Low complexity" evidence="1">
    <location>
        <begin position="714"/>
        <end position="728"/>
    </location>
</feature>
<feature type="compositionally biased region" description="Polar residues" evidence="1">
    <location>
        <begin position="155"/>
        <end position="181"/>
    </location>
</feature>
<dbReference type="EMBL" id="SNRW01009998">
    <property type="protein sequence ID" value="KAA6377176.1"/>
    <property type="molecule type" value="Genomic_DNA"/>
</dbReference>
<feature type="compositionally biased region" description="Basic and acidic residues" evidence="1">
    <location>
        <begin position="684"/>
        <end position="693"/>
    </location>
</feature>
<reference evidence="3 4" key="1">
    <citation type="submission" date="2019-03" db="EMBL/GenBank/DDBJ databases">
        <title>Single cell metagenomics reveals metabolic interactions within the superorganism composed of flagellate Streblomastix strix and complex community of Bacteroidetes bacteria on its surface.</title>
        <authorList>
            <person name="Treitli S.C."/>
            <person name="Kolisko M."/>
            <person name="Husnik F."/>
            <person name="Keeling P."/>
            <person name="Hampl V."/>
        </authorList>
    </citation>
    <scope>NUCLEOTIDE SEQUENCE [LARGE SCALE GENOMIC DNA]</scope>
    <source>
        <strain evidence="3">ST1C</strain>
    </source>
</reference>
<organism evidence="3 4">
    <name type="scientific">Streblomastix strix</name>
    <dbReference type="NCBI Taxonomy" id="222440"/>
    <lineage>
        <taxon>Eukaryota</taxon>
        <taxon>Metamonada</taxon>
        <taxon>Preaxostyla</taxon>
        <taxon>Oxymonadida</taxon>
        <taxon>Streblomastigidae</taxon>
        <taxon>Streblomastix</taxon>
    </lineage>
</organism>
<feature type="region of interest" description="Disordered" evidence="1">
    <location>
        <begin position="208"/>
        <end position="244"/>
    </location>
</feature>
<dbReference type="Proteomes" id="UP000324800">
    <property type="component" value="Unassembled WGS sequence"/>
</dbReference>
<protein>
    <submittedName>
        <fullName evidence="3">Uncharacterized protein</fullName>
    </submittedName>
</protein>
<feature type="region of interest" description="Disordered" evidence="1">
    <location>
        <begin position="317"/>
        <end position="342"/>
    </location>
</feature>
<evidence type="ECO:0000256" key="2">
    <source>
        <dbReference type="SAM" id="SignalP"/>
    </source>
</evidence>
<feature type="compositionally biased region" description="Basic and acidic residues" evidence="1">
    <location>
        <begin position="62"/>
        <end position="71"/>
    </location>
</feature>
<dbReference type="SUPFAM" id="SSF56349">
    <property type="entry name" value="DNA breaking-rejoining enzymes"/>
    <property type="match status" value="1"/>
</dbReference>
<evidence type="ECO:0000256" key="1">
    <source>
        <dbReference type="SAM" id="MobiDB-lite"/>
    </source>
</evidence>
<feature type="compositionally biased region" description="Basic and acidic residues" evidence="1">
    <location>
        <begin position="734"/>
        <end position="751"/>
    </location>
</feature>
<feature type="compositionally biased region" description="Basic and acidic residues" evidence="1">
    <location>
        <begin position="767"/>
        <end position="779"/>
    </location>
</feature>
<feature type="compositionally biased region" description="Polar residues" evidence="1">
    <location>
        <begin position="210"/>
        <end position="223"/>
    </location>
</feature>
<evidence type="ECO:0000313" key="4">
    <source>
        <dbReference type="Proteomes" id="UP000324800"/>
    </source>
</evidence>